<name>A0A239WUW4_9FLAO</name>
<feature type="chain" id="PRO_5012941328" description="Lipocalin-like domain-containing protein" evidence="1">
    <location>
        <begin position="25"/>
        <end position="159"/>
    </location>
</feature>
<protein>
    <recommendedName>
        <fullName evidence="4">Lipocalin-like domain-containing protein</fullName>
    </recommendedName>
</protein>
<evidence type="ECO:0000313" key="3">
    <source>
        <dbReference type="Proteomes" id="UP000215196"/>
    </source>
</evidence>
<dbReference type="RefSeq" id="WP_157727357.1">
    <property type="nucleotide sequence ID" value="NZ_CALTUO010000007.1"/>
</dbReference>
<organism evidence="2 3">
    <name type="scientific">Chryseobacterium taklimakanense</name>
    <dbReference type="NCBI Taxonomy" id="536441"/>
    <lineage>
        <taxon>Bacteria</taxon>
        <taxon>Pseudomonadati</taxon>
        <taxon>Bacteroidota</taxon>
        <taxon>Flavobacteriia</taxon>
        <taxon>Flavobacteriales</taxon>
        <taxon>Weeksellaceae</taxon>
        <taxon>Chryseobacterium group</taxon>
        <taxon>Chryseobacterium</taxon>
    </lineage>
</organism>
<accession>A0A239WUW4</accession>
<proteinExistence type="predicted"/>
<evidence type="ECO:0000256" key="1">
    <source>
        <dbReference type="SAM" id="SignalP"/>
    </source>
</evidence>
<dbReference type="KEGG" id="ctak:4412677_00666"/>
<keyword evidence="3" id="KW-1185">Reference proteome</keyword>
<feature type="signal peptide" evidence="1">
    <location>
        <begin position="1"/>
        <end position="24"/>
    </location>
</feature>
<keyword evidence="1" id="KW-0732">Signal</keyword>
<reference evidence="2 3" key="1">
    <citation type="submission" date="2017-06" db="EMBL/GenBank/DDBJ databases">
        <authorList>
            <consortium name="Pathogen Informatics"/>
        </authorList>
    </citation>
    <scope>NUCLEOTIDE SEQUENCE [LARGE SCALE GENOMIC DNA]</scope>
    <source>
        <strain evidence="2 3">NCTC13490</strain>
    </source>
</reference>
<dbReference type="EMBL" id="LT906465">
    <property type="protein sequence ID" value="SNV37444.1"/>
    <property type="molecule type" value="Genomic_DNA"/>
</dbReference>
<gene>
    <name evidence="2" type="ORF">SAMEA4412677_00666</name>
</gene>
<dbReference type="AlphaFoldDB" id="A0A239WUW4"/>
<evidence type="ECO:0008006" key="4">
    <source>
        <dbReference type="Google" id="ProtNLM"/>
    </source>
</evidence>
<sequence>MKTMYKKIVLRSMMLLLAVGLVFGISSCSRDDDGGGSAKDGDMYKITITLNGVDANDYVSLSCAASDAAATTSVWKINGVTQNGQIGVGLNETNFTGSTKTYVLETNFKVLALAAGGQIINYGGAITGSYKIEKNGNVEVNETINLSADGASWSKQFNF</sequence>
<dbReference type="Proteomes" id="UP000215196">
    <property type="component" value="Chromosome 1"/>
</dbReference>
<dbReference type="PROSITE" id="PS51257">
    <property type="entry name" value="PROKAR_LIPOPROTEIN"/>
    <property type="match status" value="1"/>
</dbReference>
<evidence type="ECO:0000313" key="2">
    <source>
        <dbReference type="EMBL" id="SNV37444.1"/>
    </source>
</evidence>